<dbReference type="Proteomes" id="UP000230922">
    <property type="component" value="Unassembled WGS sequence"/>
</dbReference>
<dbReference type="Pfam" id="PF00281">
    <property type="entry name" value="Ribosomal_L5"/>
    <property type="match status" value="1"/>
</dbReference>
<dbReference type="PANTHER" id="PTHR11994">
    <property type="entry name" value="60S RIBOSOMAL PROTEIN L11-RELATED"/>
    <property type="match status" value="1"/>
</dbReference>
<sequence length="183" mass="20452">MERLQEQYNKKIIPSLKEKFGYANIMQVPKILKVVVNVGLGTVKEDKKKIDAVVADLAKITGQAPVRTKAKKSIAGFKVRENQIVGAVCTLRGFRMYSFLDKLINTALPRVRDFQGIDPKNFDGRGSLHLGIKEHLVFPEISPEALEHVFGLEVSIVTNAGRDDAAKELLSQMKFPFKNNKDS</sequence>
<keyword evidence="2 5" id="KW-0689">Ribosomal protein</keyword>
<dbReference type="GO" id="GO:0000049">
    <property type="term" value="F:tRNA binding"/>
    <property type="evidence" value="ECO:0007669"/>
    <property type="project" value="UniProtKB-UniRule"/>
</dbReference>
<comment type="caution">
    <text evidence="9">The sequence shown here is derived from an EMBL/GenBank/DDBJ whole genome shotgun (WGS) entry which is preliminary data.</text>
</comment>
<dbReference type="NCBIfam" id="NF000585">
    <property type="entry name" value="PRK00010.1"/>
    <property type="match status" value="1"/>
</dbReference>
<evidence type="ECO:0000313" key="10">
    <source>
        <dbReference type="Proteomes" id="UP000230922"/>
    </source>
</evidence>
<dbReference type="AlphaFoldDB" id="A0A2H0VBG7"/>
<keyword evidence="5" id="KW-0699">rRNA-binding</keyword>
<reference evidence="10" key="1">
    <citation type="submission" date="2017-09" db="EMBL/GenBank/DDBJ databases">
        <title>Depth-based differentiation of microbial function through sediment-hosted aquifers and enrichment of novel symbionts in the deep terrestrial subsurface.</title>
        <authorList>
            <person name="Probst A.J."/>
            <person name="Ladd B."/>
            <person name="Jarett J.K."/>
            <person name="Geller-Mcgrath D.E."/>
            <person name="Sieber C.M.K."/>
            <person name="Emerson J.B."/>
            <person name="Anantharaman K."/>
            <person name="Thomas B.C."/>
            <person name="Malmstrom R."/>
            <person name="Stieglmeier M."/>
            <person name="Klingl A."/>
            <person name="Woyke T."/>
            <person name="Ryan C.M."/>
            <person name="Banfield J.F."/>
        </authorList>
    </citation>
    <scope>NUCLEOTIDE SEQUENCE [LARGE SCALE GENOMIC DNA]</scope>
</reference>
<dbReference type="Pfam" id="PF00673">
    <property type="entry name" value="Ribosomal_L5_C"/>
    <property type="match status" value="1"/>
</dbReference>
<evidence type="ECO:0000256" key="4">
    <source>
        <dbReference type="ARBA" id="ARBA00035245"/>
    </source>
</evidence>
<dbReference type="GO" id="GO:1990904">
    <property type="term" value="C:ribonucleoprotein complex"/>
    <property type="evidence" value="ECO:0007669"/>
    <property type="project" value="UniProtKB-KW"/>
</dbReference>
<evidence type="ECO:0000256" key="6">
    <source>
        <dbReference type="RuleBase" id="RU003930"/>
    </source>
</evidence>
<evidence type="ECO:0000259" key="7">
    <source>
        <dbReference type="Pfam" id="PF00281"/>
    </source>
</evidence>
<dbReference type="InterPro" id="IPR022803">
    <property type="entry name" value="Ribosomal_uL5_dom_sf"/>
</dbReference>
<comment type="subunit">
    <text evidence="5">Part of the 50S ribosomal subunit; part of the 5S rRNA/L5/L18/L25 subcomplex. Contacts the 5S rRNA and the P site tRNA. Forms a bridge to the 30S subunit in the 70S ribosome.</text>
</comment>
<comment type="function">
    <text evidence="5">This is 1 of the proteins that bind and probably mediate the attachment of the 5S RNA into the large ribosomal subunit, where it forms part of the central protuberance. In the 70S ribosome it contacts protein S13 of the 30S subunit (bridge B1b), connecting the 2 subunits; this bridge is implicated in subunit movement. Contacts the P site tRNA; the 5S rRNA and some of its associated proteins might help stabilize positioning of ribosome-bound tRNAs.</text>
</comment>
<comment type="similarity">
    <text evidence="1 5 6">Belongs to the universal ribosomal protein uL5 family.</text>
</comment>
<dbReference type="InterPro" id="IPR020929">
    <property type="entry name" value="Ribosomal_uL5_CS"/>
</dbReference>
<accession>A0A2H0VBG7</accession>
<dbReference type="SUPFAM" id="SSF55282">
    <property type="entry name" value="RL5-like"/>
    <property type="match status" value="1"/>
</dbReference>
<name>A0A2H0VBG7_9BACT</name>
<dbReference type="GO" id="GO:0006412">
    <property type="term" value="P:translation"/>
    <property type="evidence" value="ECO:0007669"/>
    <property type="project" value="UniProtKB-UniRule"/>
</dbReference>
<organism evidence="9 10">
    <name type="scientific">Candidatus Doudnabacteria bacterium CG10_big_fil_rev_8_21_14_0_10_42_18</name>
    <dbReference type="NCBI Taxonomy" id="1974552"/>
    <lineage>
        <taxon>Bacteria</taxon>
        <taxon>Candidatus Doudnaibacteriota</taxon>
    </lineage>
</organism>
<evidence type="ECO:0000256" key="2">
    <source>
        <dbReference type="ARBA" id="ARBA00022980"/>
    </source>
</evidence>
<dbReference type="GO" id="GO:0019843">
    <property type="term" value="F:rRNA binding"/>
    <property type="evidence" value="ECO:0007669"/>
    <property type="project" value="UniProtKB-UniRule"/>
</dbReference>
<feature type="domain" description="Large ribosomal subunit protein uL5 N-terminal" evidence="7">
    <location>
        <begin position="24"/>
        <end position="80"/>
    </location>
</feature>
<keyword evidence="5" id="KW-0820">tRNA-binding</keyword>
<dbReference type="HAMAP" id="MF_01333_B">
    <property type="entry name" value="Ribosomal_uL5_B"/>
    <property type="match status" value="1"/>
</dbReference>
<dbReference type="FunFam" id="3.30.1440.10:FF:000001">
    <property type="entry name" value="50S ribosomal protein L5"/>
    <property type="match status" value="1"/>
</dbReference>
<dbReference type="PROSITE" id="PS00358">
    <property type="entry name" value="RIBOSOMAL_L5"/>
    <property type="match status" value="1"/>
</dbReference>
<dbReference type="InterPro" id="IPR002132">
    <property type="entry name" value="Ribosomal_uL5"/>
</dbReference>
<evidence type="ECO:0000256" key="5">
    <source>
        <dbReference type="HAMAP-Rule" id="MF_01333"/>
    </source>
</evidence>
<dbReference type="GO" id="GO:0005840">
    <property type="term" value="C:ribosome"/>
    <property type="evidence" value="ECO:0007669"/>
    <property type="project" value="UniProtKB-KW"/>
</dbReference>
<gene>
    <name evidence="5" type="primary">rplE</name>
    <name evidence="9" type="ORF">COT92_01050</name>
</gene>
<evidence type="ECO:0000313" key="9">
    <source>
        <dbReference type="EMBL" id="PIR96458.1"/>
    </source>
</evidence>
<dbReference type="EMBL" id="PFAK01000016">
    <property type="protein sequence ID" value="PIR96458.1"/>
    <property type="molecule type" value="Genomic_DNA"/>
</dbReference>
<evidence type="ECO:0000256" key="3">
    <source>
        <dbReference type="ARBA" id="ARBA00023274"/>
    </source>
</evidence>
<dbReference type="GO" id="GO:0003735">
    <property type="term" value="F:structural constituent of ribosome"/>
    <property type="evidence" value="ECO:0007669"/>
    <property type="project" value="InterPro"/>
</dbReference>
<evidence type="ECO:0000259" key="8">
    <source>
        <dbReference type="Pfam" id="PF00673"/>
    </source>
</evidence>
<dbReference type="InterPro" id="IPR031309">
    <property type="entry name" value="Ribosomal_uL5_C"/>
</dbReference>
<proteinExistence type="inferred from homology"/>
<dbReference type="InterPro" id="IPR031310">
    <property type="entry name" value="Ribosomal_uL5_N"/>
</dbReference>
<dbReference type="Gene3D" id="3.30.1440.10">
    <property type="match status" value="1"/>
</dbReference>
<keyword evidence="5" id="KW-0694">RNA-binding</keyword>
<dbReference type="PIRSF" id="PIRSF002161">
    <property type="entry name" value="Ribosomal_L5"/>
    <property type="match status" value="1"/>
</dbReference>
<feature type="domain" description="Large ribosomal subunit protein uL5 C-terminal" evidence="8">
    <location>
        <begin position="85"/>
        <end position="177"/>
    </location>
</feature>
<evidence type="ECO:0000256" key="1">
    <source>
        <dbReference type="ARBA" id="ARBA00008553"/>
    </source>
</evidence>
<protein>
    <recommendedName>
        <fullName evidence="4 5">Large ribosomal subunit protein uL5</fullName>
    </recommendedName>
</protein>
<keyword evidence="3 5" id="KW-0687">Ribonucleoprotein</keyword>
<dbReference type="InterPro" id="IPR020930">
    <property type="entry name" value="Ribosomal_uL5_bac-type"/>
</dbReference>